<evidence type="ECO:0000259" key="19">
    <source>
        <dbReference type="PROSITE" id="PS51473"/>
    </source>
</evidence>
<dbReference type="InterPro" id="IPR038408">
    <property type="entry name" value="GNK2_sf"/>
</dbReference>
<dbReference type="CDD" id="cd14066">
    <property type="entry name" value="STKc_IRAK"/>
    <property type="match status" value="2"/>
</dbReference>
<keyword evidence="6 17" id="KW-0732">Signal</keyword>
<feature type="domain" description="Protein kinase" evidence="18">
    <location>
        <begin position="344"/>
        <end position="609"/>
    </location>
</feature>
<evidence type="ECO:0000313" key="20">
    <source>
        <dbReference type="EMBL" id="CAH8313212.1"/>
    </source>
</evidence>
<dbReference type="GO" id="GO:0005524">
    <property type="term" value="F:ATP binding"/>
    <property type="evidence" value="ECO:0007669"/>
    <property type="project" value="UniProtKB-UniRule"/>
</dbReference>
<dbReference type="PROSITE" id="PS50011">
    <property type="entry name" value="PROTEIN_KINASE_DOM"/>
    <property type="match status" value="2"/>
</dbReference>
<feature type="domain" description="Gnk2-homologous" evidence="19">
    <location>
        <begin position="896"/>
        <end position="1007"/>
    </location>
</feature>
<evidence type="ECO:0000256" key="17">
    <source>
        <dbReference type="SAM" id="SignalP"/>
    </source>
</evidence>
<feature type="binding site" evidence="15">
    <location>
        <position position="372"/>
    </location>
    <ligand>
        <name>ATP</name>
        <dbReference type="ChEBI" id="CHEBI:30616"/>
    </ligand>
</feature>
<keyword evidence="4" id="KW-0808">Transferase</keyword>
<keyword evidence="12 16" id="KW-0472">Membrane</keyword>
<dbReference type="Gene3D" id="1.10.510.10">
    <property type="entry name" value="Transferase(Phosphotransferase) domain 1"/>
    <property type="match status" value="2"/>
</dbReference>
<feature type="chain" id="PRO_5044850867" description="Cysteine-rich receptor-like protein kinase 39" evidence="17">
    <location>
        <begin position="28"/>
        <end position="1413"/>
    </location>
</feature>
<keyword evidence="7" id="KW-0677">Repeat</keyword>
<feature type="domain" description="Gnk2-homologous" evidence="19">
    <location>
        <begin position="23"/>
        <end position="132"/>
    </location>
</feature>
<dbReference type="Gene3D" id="3.30.430.20">
    <property type="entry name" value="Gnk2 domain, C-X8-C-X2-C motif"/>
    <property type="match status" value="5"/>
</dbReference>
<dbReference type="Proteomes" id="UP001642260">
    <property type="component" value="Unassembled WGS sequence"/>
</dbReference>
<dbReference type="FunFam" id="3.30.200.20:FF:000162">
    <property type="entry name" value="Adenine nucleotide alpha hydrolase-like domain kinase"/>
    <property type="match status" value="1"/>
</dbReference>
<evidence type="ECO:0000256" key="9">
    <source>
        <dbReference type="ARBA" id="ARBA00022777"/>
    </source>
</evidence>
<evidence type="ECO:0000256" key="10">
    <source>
        <dbReference type="ARBA" id="ARBA00022840"/>
    </source>
</evidence>
<keyword evidence="9" id="KW-0418">Kinase</keyword>
<dbReference type="InterPro" id="IPR008271">
    <property type="entry name" value="Ser/Thr_kinase_AS"/>
</dbReference>
<gene>
    <name evidence="20" type="ORF">ERUC_LOCUS6636</name>
</gene>
<evidence type="ECO:0000256" key="13">
    <source>
        <dbReference type="ARBA" id="ARBA00023170"/>
    </source>
</evidence>
<dbReference type="Pfam" id="PF01657">
    <property type="entry name" value="Stress-antifung"/>
    <property type="match status" value="5"/>
</dbReference>
<dbReference type="CDD" id="cd23509">
    <property type="entry name" value="Gnk2-like"/>
    <property type="match status" value="5"/>
</dbReference>
<dbReference type="EMBL" id="CAKOAT010077377">
    <property type="protein sequence ID" value="CAH8313212.1"/>
    <property type="molecule type" value="Genomic_DNA"/>
</dbReference>
<keyword evidence="8 15" id="KW-0547">Nucleotide-binding</keyword>
<dbReference type="FunFam" id="3.30.430.20:FF:000007">
    <property type="entry name" value="Cysteine-rich receptor-like protein kinase 11"/>
    <property type="match status" value="3"/>
</dbReference>
<dbReference type="PANTHER" id="PTHR27002">
    <property type="entry name" value="RECEPTOR-LIKE SERINE/THREONINE-PROTEIN KINASE SD1-8"/>
    <property type="match status" value="1"/>
</dbReference>
<dbReference type="PROSITE" id="PS00107">
    <property type="entry name" value="PROTEIN_KINASE_ATP"/>
    <property type="match status" value="2"/>
</dbReference>
<keyword evidence="5 16" id="KW-0812">Transmembrane</keyword>
<dbReference type="FunFam" id="3.30.200.20:FF:000142">
    <property type="entry name" value="Cysteine-rich receptor-like protein kinase 10"/>
    <property type="match status" value="1"/>
</dbReference>
<evidence type="ECO:0000256" key="4">
    <source>
        <dbReference type="ARBA" id="ARBA00022679"/>
    </source>
</evidence>
<keyword evidence="21" id="KW-1185">Reference proteome</keyword>
<evidence type="ECO:0000256" key="7">
    <source>
        <dbReference type="ARBA" id="ARBA00022737"/>
    </source>
</evidence>
<dbReference type="GO" id="GO:0016020">
    <property type="term" value="C:membrane"/>
    <property type="evidence" value="ECO:0007669"/>
    <property type="project" value="UniProtKB-SubCell"/>
</dbReference>
<dbReference type="Pfam" id="PF00069">
    <property type="entry name" value="Pkinase"/>
    <property type="match status" value="2"/>
</dbReference>
<evidence type="ECO:0000256" key="2">
    <source>
        <dbReference type="ARBA" id="ARBA00022527"/>
    </source>
</evidence>
<dbReference type="InterPro" id="IPR000719">
    <property type="entry name" value="Prot_kinase_dom"/>
</dbReference>
<feature type="transmembrane region" description="Helical" evidence="16">
    <location>
        <begin position="1043"/>
        <end position="1068"/>
    </location>
</feature>
<dbReference type="GO" id="GO:0004674">
    <property type="term" value="F:protein serine/threonine kinase activity"/>
    <property type="evidence" value="ECO:0007669"/>
    <property type="project" value="UniProtKB-KW"/>
</dbReference>
<evidence type="ECO:0000256" key="5">
    <source>
        <dbReference type="ARBA" id="ARBA00022692"/>
    </source>
</evidence>
<dbReference type="PROSITE" id="PS51473">
    <property type="entry name" value="GNK2"/>
    <property type="match status" value="5"/>
</dbReference>
<evidence type="ECO:0000259" key="18">
    <source>
        <dbReference type="PROSITE" id="PS50011"/>
    </source>
</evidence>
<comment type="caution">
    <text evidence="20">The sequence shown here is derived from an EMBL/GenBank/DDBJ whole genome shotgun (WGS) entry which is preliminary data.</text>
</comment>
<feature type="transmembrane region" description="Helical" evidence="16">
    <location>
        <begin position="279"/>
        <end position="302"/>
    </location>
</feature>
<feature type="domain" description="Gnk2-homologous" evidence="19">
    <location>
        <begin position="779"/>
        <end position="888"/>
    </location>
</feature>
<name>A0ABC8J9D0_ERUVS</name>
<evidence type="ECO:0000256" key="8">
    <source>
        <dbReference type="ARBA" id="ARBA00022741"/>
    </source>
</evidence>
<evidence type="ECO:0000256" key="14">
    <source>
        <dbReference type="ARBA" id="ARBA00023180"/>
    </source>
</evidence>
<keyword evidence="13" id="KW-0675">Receptor</keyword>
<keyword evidence="14" id="KW-0325">Glycoprotein</keyword>
<accession>A0ABC8J9D0</accession>
<evidence type="ECO:0000256" key="6">
    <source>
        <dbReference type="ARBA" id="ARBA00022729"/>
    </source>
</evidence>
<dbReference type="Gene3D" id="3.30.200.20">
    <property type="entry name" value="Phosphorylase Kinase, domain 1"/>
    <property type="match status" value="2"/>
</dbReference>
<feature type="domain" description="Protein kinase" evidence="18">
    <location>
        <begin position="1108"/>
        <end position="1379"/>
    </location>
</feature>
<dbReference type="InterPro" id="IPR002902">
    <property type="entry name" value="GNK2"/>
</dbReference>
<proteinExistence type="predicted"/>
<evidence type="ECO:0008006" key="22">
    <source>
        <dbReference type="Google" id="ProtNLM"/>
    </source>
</evidence>
<dbReference type="InterPro" id="IPR011009">
    <property type="entry name" value="Kinase-like_dom_sf"/>
</dbReference>
<dbReference type="SMART" id="SM00220">
    <property type="entry name" value="S_TKc"/>
    <property type="match status" value="2"/>
</dbReference>
<feature type="domain" description="Gnk2-homologous" evidence="19">
    <location>
        <begin position="671"/>
        <end position="778"/>
    </location>
</feature>
<protein>
    <recommendedName>
        <fullName evidence="22">Cysteine-rich receptor-like protein kinase 39</fullName>
    </recommendedName>
</protein>
<dbReference type="PANTHER" id="PTHR27002:SF976">
    <property type="entry name" value="PROTEIN KINASE DOMAIN-CONTAINING PROTEIN"/>
    <property type="match status" value="1"/>
</dbReference>
<evidence type="ECO:0000256" key="1">
    <source>
        <dbReference type="ARBA" id="ARBA00004167"/>
    </source>
</evidence>
<feature type="domain" description="Gnk2-homologous" evidence="19">
    <location>
        <begin position="138"/>
        <end position="249"/>
    </location>
</feature>
<dbReference type="InterPro" id="IPR017441">
    <property type="entry name" value="Protein_kinase_ATP_BS"/>
</dbReference>
<keyword evidence="11 16" id="KW-1133">Transmembrane helix</keyword>
<reference evidence="20 21" key="1">
    <citation type="submission" date="2022-03" db="EMBL/GenBank/DDBJ databases">
        <authorList>
            <person name="Macdonald S."/>
            <person name="Ahmed S."/>
            <person name="Newling K."/>
        </authorList>
    </citation>
    <scope>NUCLEOTIDE SEQUENCE [LARGE SCALE GENOMIC DNA]</scope>
</reference>
<evidence type="ECO:0000256" key="15">
    <source>
        <dbReference type="PROSITE-ProRule" id="PRU10141"/>
    </source>
</evidence>
<comment type="subcellular location">
    <subcellularLocation>
        <location evidence="1">Membrane</location>
        <topology evidence="1">Single-pass membrane protein</topology>
    </subcellularLocation>
</comment>
<organism evidence="20 21">
    <name type="scientific">Eruca vesicaria subsp. sativa</name>
    <name type="common">Garden rocket</name>
    <name type="synonym">Eruca sativa</name>
    <dbReference type="NCBI Taxonomy" id="29727"/>
    <lineage>
        <taxon>Eukaryota</taxon>
        <taxon>Viridiplantae</taxon>
        <taxon>Streptophyta</taxon>
        <taxon>Embryophyta</taxon>
        <taxon>Tracheophyta</taxon>
        <taxon>Spermatophyta</taxon>
        <taxon>Magnoliopsida</taxon>
        <taxon>eudicotyledons</taxon>
        <taxon>Gunneridae</taxon>
        <taxon>Pentapetalae</taxon>
        <taxon>rosids</taxon>
        <taxon>malvids</taxon>
        <taxon>Brassicales</taxon>
        <taxon>Brassicaceae</taxon>
        <taxon>Brassiceae</taxon>
        <taxon>Eruca</taxon>
    </lineage>
</organism>
<evidence type="ECO:0000256" key="11">
    <source>
        <dbReference type="ARBA" id="ARBA00022989"/>
    </source>
</evidence>
<evidence type="ECO:0000256" key="16">
    <source>
        <dbReference type="SAM" id="Phobius"/>
    </source>
</evidence>
<evidence type="ECO:0000256" key="3">
    <source>
        <dbReference type="ARBA" id="ARBA00022553"/>
    </source>
</evidence>
<sequence length="1413" mass="158139">MGKCFALMTFLVSFLLLILQNLELVHADGCAGTLFNRNRTYAQNRNNLFSTLASKVVANGGLYNDSLGQNPNRVQALVFCTRGVEQACISCVQKVIQNIQTNCPDRMDSFLWDKDDVDDHVSCLVRYSNQAAFRNFELRPVVIHPNPKSIEQSKNMTLFTKQWEATVNRTIKLATESNTSSLYFGAVKAEFTEFPNVYMLMQCTPDITSPECKICLESCVANFKAQYWGSEGGEVSRPSCVFRWDLYSFRSAFDNITIFHAPPRVKAQAPANDKKGRSIMYGGIIAIIVPCFINLLVFIGLIKFYGPRRKSKNGIIGSAEYSDADGQFMLRFDLEIIIMATNDFSSENKLGQGGFGTVHKGILLNGREIAVKRLIRGLEGEMEFKNEVSLLTRLQHKNLVKLLGFCNERDEEILVYEFVPNSSLDHFIFDEEKRSLLTWEVRFKIIEGVARGLVYLHEDSQLKIIHRDLKASNILLDAEMNPKVADFGTARLFDPDETRAETKRIAGTRGYMAPEYMNCGEISAKSDVYSFGVVLLEIISGKRNNSFEGEGIASFTWKRWAEGRPEIIIDPFLADNSSSEIVKLIQIGLLCVQENATKRPTMSSVMVWLGSENITIALPRAPAFTMIKSQSEDCTMSMSNVFTEMSSLSCLVRSSNHTTFQSLELRPAVIHPSPDSIEPSKNMTLFTKQWEATVNRTIKVATESNTSSLLQYFGAVKAELTEFPSVYMLMQCTPDITSPECVICLENCVAYFKTQFWGRQGGAASRPSCIFRWDLYPFHVVSAVGCAGSFFNTNSTFVQNRDDIFSTLADKVIANGGFYNASLGNSPNIVYALVLCQRGYDQQACSNCVQSATRGIQTNCFNRMDSFTWDKDAEDNVSCLVRTSNPSTIGKLELRPAIIYPSPLSIETSNNMTIFEQEWDGMVNRTTKAATDAETSSVIKYYGAGKAEFTEFPNVYMLMQCTPDITSQDCKTCLGECVTLYKNQFWGRQGGEVNRPSCFFRWDFYTFHGAFGDVTKVPAPPRPPAQEKEGSAIDKKGRSARSWVIIAIFVALTFINILVFIGLIKFFAGRRRSNNGYNNIGSAEYSESDGQFMLRFSLGMILTATDDFSSENKLGQGGFGTVHKGILPNGQEIAVKRLAKGSGQGDIEFKNEVSLLTRLQHRNLVKLLGFCSEGDEEILIYELVHNSSLDHFIFDDERRSLLTWDVRFRIIEGIARGLLYLHEDSQLKIIHRDLKASNILLDAEMNPKVADFGTARLFDADETRAETRRIAGTRGYMAPEYLNHGQISAKSDVYSFGVMLLEMICGERNNSFQGEGLAAYAWKRWVEGKPEIIIDPLLTEGPINEIIKLIQIGLLCVQENAAKRPTMSSVIVWFGSETIIIPLPKSPAMSGSQCQSEDGTMSMSNVFTDLSSR</sequence>
<feature type="signal peptide" evidence="17">
    <location>
        <begin position="1"/>
        <end position="27"/>
    </location>
</feature>
<feature type="binding site" evidence="15">
    <location>
        <position position="1136"/>
    </location>
    <ligand>
        <name>ATP</name>
        <dbReference type="ChEBI" id="CHEBI:30616"/>
    </ligand>
</feature>
<dbReference type="SUPFAM" id="SSF56112">
    <property type="entry name" value="Protein kinase-like (PK-like)"/>
    <property type="match status" value="2"/>
</dbReference>
<evidence type="ECO:0000313" key="21">
    <source>
        <dbReference type="Proteomes" id="UP001642260"/>
    </source>
</evidence>
<keyword evidence="10 15" id="KW-0067">ATP-binding</keyword>
<keyword evidence="3" id="KW-0597">Phosphoprotein</keyword>
<keyword evidence="2" id="KW-0723">Serine/threonine-protein kinase</keyword>
<evidence type="ECO:0000256" key="12">
    <source>
        <dbReference type="ARBA" id="ARBA00023136"/>
    </source>
</evidence>
<dbReference type="FunFam" id="1.10.510.10:FF:000343">
    <property type="entry name" value="Cysteine-rich receptor-like protein kinase 28"/>
    <property type="match status" value="2"/>
</dbReference>
<dbReference type="PROSITE" id="PS00108">
    <property type="entry name" value="PROTEIN_KINASE_ST"/>
    <property type="match status" value="2"/>
</dbReference>
<dbReference type="GO" id="GO:0009737">
    <property type="term" value="P:response to abscisic acid"/>
    <property type="evidence" value="ECO:0007669"/>
    <property type="project" value="UniProtKB-ARBA"/>
</dbReference>